<evidence type="ECO:0000256" key="2">
    <source>
        <dbReference type="ARBA" id="ARBA00022747"/>
    </source>
</evidence>
<proteinExistence type="inferred from homology"/>
<keyword evidence="6" id="KW-1185">Reference proteome</keyword>
<evidence type="ECO:0000259" key="4">
    <source>
        <dbReference type="Pfam" id="PF01420"/>
    </source>
</evidence>
<dbReference type="Pfam" id="PF01420">
    <property type="entry name" value="Methylase_S"/>
    <property type="match status" value="2"/>
</dbReference>
<dbReference type="EMBL" id="AP019695">
    <property type="protein sequence ID" value="BBK23347.1"/>
    <property type="molecule type" value="Genomic_DNA"/>
</dbReference>
<dbReference type="Gene3D" id="1.10.287.1120">
    <property type="entry name" value="Bipartite methylase S protein"/>
    <property type="match status" value="1"/>
</dbReference>
<reference evidence="6" key="1">
    <citation type="submission" date="2019-05" db="EMBL/GenBank/DDBJ databases">
        <title>Complete genome sequencing of Absiella argi strain JCM 30884.</title>
        <authorList>
            <person name="Sakamoto M."/>
            <person name="Murakami T."/>
            <person name="Mori H."/>
        </authorList>
    </citation>
    <scope>NUCLEOTIDE SEQUENCE [LARGE SCALE GENOMIC DNA]</scope>
    <source>
        <strain evidence="6">JCM 30884</strain>
    </source>
</reference>
<comment type="similarity">
    <text evidence="1">Belongs to the type-I restriction system S methylase family.</text>
</comment>
<sequence>MMKPKIRFNGFTDDWEQRKLGELTIYRNGTGHEEKQSESGKYELINLNSISIDGGLKPSGKFIDEETETLLKDDLVMVLSDVGHGDLLGRVAIIPENNRFVLNQRVALLRNNSSVDIKYLFSYINAHQIYFKKQGAGSSQLNISRGSVENFEVLLPHKDEQKKIGKYLSSIDNLITLHQRKCDGLKKLKKYMLQNMFPQNGEKTPKIRFQGFINAWEQRKLEEIYQNIGNAFVGTATPYYVDTGHFYLESNNIKDGQINRNNEVFINDEFYERQKDKWLHTGDMVMVQSGHVGHTAVIPEELDNSAAHALIMFRNPKIEIEPYFLNYQYQTIKSKRKINNITTGNTIKHILASDMYNFIVDVSDIEEQQQIANYFLELDHLITLHQRKVEQMKNLKKYMLQNMFPAEK</sequence>
<feature type="domain" description="Type I restriction modification DNA specificity" evidence="4">
    <location>
        <begin position="13"/>
        <end position="185"/>
    </location>
</feature>
<keyword evidence="5" id="KW-0540">Nuclease</keyword>
<evidence type="ECO:0000256" key="3">
    <source>
        <dbReference type="ARBA" id="ARBA00023125"/>
    </source>
</evidence>
<keyword evidence="5" id="KW-0255">Endonuclease</keyword>
<dbReference type="KEGG" id="aarg:Aargi30884_22500"/>
<keyword evidence="3" id="KW-0238">DNA-binding</keyword>
<evidence type="ECO:0000313" key="6">
    <source>
        <dbReference type="Proteomes" id="UP000464754"/>
    </source>
</evidence>
<organism evidence="5 6">
    <name type="scientific">Amedibacterium intestinale</name>
    <dbReference type="NCBI Taxonomy" id="2583452"/>
    <lineage>
        <taxon>Bacteria</taxon>
        <taxon>Bacillati</taxon>
        <taxon>Bacillota</taxon>
        <taxon>Erysipelotrichia</taxon>
        <taxon>Erysipelotrichales</taxon>
        <taxon>Erysipelotrichaceae</taxon>
        <taxon>Amedibacterium</taxon>
    </lineage>
</organism>
<keyword evidence="5" id="KW-0378">Hydrolase</keyword>
<dbReference type="GO" id="GO:0003677">
    <property type="term" value="F:DNA binding"/>
    <property type="evidence" value="ECO:0007669"/>
    <property type="project" value="UniProtKB-KW"/>
</dbReference>
<evidence type="ECO:0000256" key="1">
    <source>
        <dbReference type="ARBA" id="ARBA00010923"/>
    </source>
</evidence>
<dbReference type="RefSeq" id="WP_163052293.1">
    <property type="nucleotide sequence ID" value="NZ_AP019695.1"/>
</dbReference>
<gene>
    <name evidence="5" type="ORF">Aargi30884_22500</name>
</gene>
<dbReference type="InterPro" id="IPR052021">
    <property type="entry name" value="Type-I_RS_S_subunit"/>
</dbReference>
<feature type="domain" description="Type I restriction modification DNA specificity" evidence="4">
    <location>
        <begin position="247"/>
        <end position="392"/>
    </location>
</feature>
<dbReference type="InterPro" id="IPR044946">
    <property type="entry name" value="Restrct_endonuc_typeI_TRD_sf"/>
</dbReference>
<dbReference type="Proteomes" id="UP000464754">
    <property type="component" value="Chromosome"/>
</dbReference>
<dbReference type="REBASE" id="365743">
    <property type="entry name" value="S1.Aar30884ORF22490P"/>
</dbReference>
<dbReference type="GO" id="GO:0009307">
    <property type="term" value="P:DNA restriction-modification system"/>
    <property type="evidence" value="ECO:0007669"/>
    <property type="project" value="UniProtKB-KW"/>
</dbReference>
<dbReference type="InterPro" id="IPR000055">
    <property type="entry name" value="Restrct_endonuc_typeI_TRD"/>
</dbReference>
<accession>A0A6N4TKT6</accession>
<name>A0A6N4TKT6_9FIRM</name>
<dbReference type="SUPFAM" id="SSF116734">
    <property type="entry name" value="DNA methylase specificity domain"/>
    <property type="match status" value="2"/>
</dbReference>
<dbReference type="Gene3D" id="3.90.220.20">
    <property type="entry name" value="DNA methylase specificity domains"/>
    <property type="match status" value="2"/>
</dbReference>
<dbReference type="PANTHER" id="PTHR30408:SF12">
    <property type="entry name" value="TYPE I RESTRICTION ENZYME MJAVIII SPECIFICITY SUBUNIT"/>
    <property type="match status" value="1"/>
</dbReference>
<protein>
    <submittedName>
        <fullName evidence="5">Restriction endonuclease subunit S</fullName>
    </submittedName>
</protein>
<dbReference type="AlphaFoldDB" id="A0A6N4TKT6"/>
<keyword evidence="2" id="KW-0680">Restriction system</keyword>
<dbReference type="PANTHER" id="PTHR30408">
    <property type="entry name" value="TYPE-1 RESTRICTION ENZYME ECOKI SPECIFICITY PROTEIN"/>
    <property type="match status" value="1"/>
</dbReference>
<dbReference type="GO" id="GO:0004519">
    <property type="term" value="F:endonuclease activity"/>
    <property type="evidence" value="ECO:0007669"/>
    <property type="project" value="UniProtKB-KW"/>
</dbReference>
<evidence type="ECO:0000313" key="5">
    <source>
        <dbReference type="EMBL" id="BBK23347.1"/>
    </source>
</evidence>